<evidence type="ECO:0000256" key="1">
    <source>
        <dbReference type="SAM" id="MobiDB-lite"/>
    </source>
</evidence>
<evidence type="ECO:0000259" key="2">
    <source>
        <dbReference type="Pfam" id="PF09418"/>
    </source>
</evidence>
<sequence length="491" mass="55766">MHESTDASADRHADDNVPNGTRPQSFAIRAKYIPLRLSAWERKILRLVEAALNVSEYTDVVDVLTYSRMKPKQRIHAQIRDLCSILTGLAVASDYARGQELLAEKDFAANEAFFQTAFEVARRHKVANPEKSRDTYGKLIHMLQDSVSDDITRLLDFSCVKPLVTVHSYLEVRKGLELLDDPLIQAATKEIIPDGKTRRAIQREISQKERAVQLLAKRYKRGQTLGEEEIKRCLYSIGDNSSYLRSARDPCDTMIKYLHQYFKPERPTDRADSLAISDGVGGARLSHDHSRQFRYVFQSLALWREICHEMYKLWYLSEKDLLNPSVSYHLRNTGQGLNRVQAAPHVSKAMYEILNTVQKRVGSWVGSSVVHLGDYNVPNALTFIDKYAQVQRILGPLSTCIRRLGDVAREDAHLAKYIDETFGGVETARKKILRDFFRHAFDGSGASDSFSAGSCIDGRLTSAWNWCSEVEKKPYWSLFLITGFAGFDGDF</sequence>
<dbReference type="PANTHER" id="PTHR31560:SF0">
    <property type="entry name" value="UPF0652 PROTEIN C22H10.08"/>
    <property type="match status" value="1"/>
</dbReference>
<feature type="domain" description="Non-canonical E2 ubiquitin-conjugating enzyme C-terminal" evidence="2">
    <location>
        <begin position="29"/>
        <end position="489"/>
    </location>
</feature>
<dbReference type="RefSeq" id="XP_005717507.1">
    <property type="nucleotide sequence ID" value="XM_005717450.1"/>
</dbReference>
<dbReference type="Pfam" id="PF09418">
    <property type="entry name" value="DUF2009"/>
    <property type="match status" value="1"/>
</dbReference>
<dbReference type="InterPro" id="IPR018553">
    <property type="entry name" value="E2_Ub-conjug_enz"/>
</dbReference>
<organism evidence="3 4">
    <name type="scientific">Chondrus crispus</name>
    <name type="common">Carrageen Irish moss</name>
    <name type="synonym">Polymorpha crispa</name>
    <dbReference type="NCBI Taxonomy" id="2769"/>
    <lineage>
        <taxon>Eukaryota</taxon>
        <taxon>Rhodophyta</taxon>
        <taxon>Florideophyceae</taxon>
        <taxon>Rhodymeniophycidae</taxon>
        <taxon>Gigartinales</taxon>
        <taxon>Gigartinaceae</taxon>
        <taxon>Chondrus</taxon>
    </lineage>
</organism>
<protein>
    <recommendedName>
        <fullName evidence="2">Non-canonical E2 ubiquitin-conjugating enzyme C-terminal domain-containing protein</fullName>
    </recommendedName>
</protein>
<dbReference type="AlphaFoldDB" id="R7QJJ5"/>
<dbReference type="PANTHER" id="PTHR31560">
    <property type="entry name" value="UPF0652 PROTEIN C16A11.03C-RELATED"/>
    <property type="match status" value="1"/>
</dbReference>
<gene>
    <name evidence="3" type="ORF">CHC_T00005832001</name>
</gene>
<dbReference type="GeneID" id="17325224"/>
<feature type="compositionally biased region" description="Basic and acidic residues" evidence="1">
    <location>
        <begin position="1"/>
        <end position="15"/>
    </location>
</feature>
<feature type="region of interest" description="Disordered" evidence="1">
    <location>
        <begin position="1"/>
        <end position="22"/>
    </location>
</feature>
<accession>R7QJJ5</accession>
<dbReference type="InterPro" id="IPR057668">
    <property type="entry name" value="E2_Ub-conjug_enz_C"/>
</dbReference>
<dbReference type="EMBL" id="HG001857">
    <property type="protein sequence ID" value="CDF37636.1"/>
    <property type="molecule type" value="Genomic_DNA"/>
</dbReference>
<reference evidence="4" key="1">
    <citation type="journal article" date="2013" name="Proc. Natl. Acad. Sci. U.S.A.">
        <title>Genome structure and metabolic features in the red seaweed Chondrus crispus shed light on evolution of the Archaeplastida.</title>
        <authorList>
            <person name="Collen J."/>
            <person name="Porcel B."/>
            <person name="Carre W."/>
            <person name="Ball S.G."/>
            <person name="Chaparro C."/>
            <person name="Tonon T."/>
            <person name="Barbeyron T."/>
            <person name="Michel G."/>
            <person name="Noel B."/>
            <person name="Valentin K."/>
            <person name="Elias M."/>
            <person name="Artiguenave F."/>
            <person name="Arun A."/>
            <person name="Aury J.M."/>
            <person name="Barbosa-Neto J.F."/>
            <person name="Bothwell J.H."/>
            <person name="Bouget F.Y."/>
            <person name="Brillet L."/>
            <person name="Cabello-Hurtado F."/>
            <person name="Capella-Gutierrez S."/>
            <person name="Charrier B."/>
            <person name="Cladiere L."/>
            <person name="Cock J.M."/>
            <person name="Coelho S.M."/>
            <person name="Colleoni C."/>
            <person name="Czjzek M."/>
            <person name="Da Silva C."/>
            <person name="Delage L."/>
            <person name="Denoeud F."/>
            <person name="Deschamps P."/>
            <person name="Dittami S.M."/>
            <person name="Gabaldon T."/>
            <person name="Gachon C.M."/>
            <person name="Groisillier A."/>
            <person name="Herve C."/>
            <person name="Jabbari K."/>
            <person name="Katinka M."/>
            <person name="Kloareg B."/>
            <person name="Kowalczyk N."/>
            <person name="Labadie K."/>
            <person name="Leblanc C."/>
            <person name="Lopez P.J."/>
            <person name="McLachlan D.H."/>
            <person name="Meslet-Cladiere L."/>
            <person name="Moustafa A."/>
            <person name="Nehr Z."/>
            <person name="Nyvall Collen P."/>
            <person name="Panaud O."/>
            <person name="Partensky F."/>
            <person name="Poulain J."/>
            <person name="Rensing S.A."/>
            <person name="Rousvoal S."/>
            <person name="Samson G."/>
            <person name="Symeonidi A."/>
            <person name="Weissenbach J."/>
            <person name="Zambounis A."/>
            <person name="Wincker P."/>
            <person name="Boyen C."/>
        </authorList>
    </citation>
    <scope>NUCLEOTIDE SEQUENCE [LARGE SCALE GENOMIC DNA]</scope>
    <source>
        <strain evidence="4">cv. Stackhouse</strain>
    </source>
</reference>
<dbReference type="OMA" id="DAFAHMF"/>
<evidence type="ECO:0000313" key="4">
    <source>
        <dbReference type="Proteomes" id="UP000012073"/>
    </source>
</evidence>
<dbReference type="Proteomes" id="UP000012073">
    <property type="component" value="Unassembled WGS sequence"/>
</dbReference>
<keyword evidence="4" id="KW-1185">Reference proteome</keyword>
<evidence type="ECO:0000313" key="3">
    <source>
        <dbReference type="EMBL" id="CDF37636.1"/>
    </source>
</evidence>
<dbReference type="Gramene" id="CDF37636">
    <property type="protein sequence ID" value="CDF37636"/>
    <property type="gene ID" value="CHC_T00005832001"/>
</dbReference>
<name>R7QJJ5_CHOCR</name>
<proteinExistence type="predicted"/>
<dbReference type="KEGG" id="ccp:CHC_T00005832001"/>
<dbReference type="PhylomeDB" id="R7QJJ5"/>
<dbReference type="OrthoDB" id="406045at2759"/>